<dbReference type="GO" id="GO:0051015">
    <property type="term" value="F:actin filament binding"/>
    <property type="evidence" value="ECO:0007669"/>
    <property type="project" value="InterPro"/>
</dbReference>
<feature type="compositionally biased region" description="Low complexity" evidence="1">
    <location>
        <begin position="1090"/>
        <end position="1104"/>
    </location>
</feature>
<feature type="compositionally biased region" description="Polar residues" evidence="1">
    <location>
        <begin position="116"/>
        <end position="127"/>
    </location>
</feature>
<feature type="compositionally biased region" description="Polar residues" evidence="1">
    <location>
        <begin position="199"/>
        <end position="211"/>
    </location>
</feature>
<feature type="compositionally biased region" description="Polar residues" evidence="1">
    <location>
        <begin position="466"/>
        <end position="496"/>
    </location>
</feature>
<reference evidence="4" key="1">
    <citation type="submission" date="2021-12" db="EMBL/GenBank/DDBJ databases">
        <title>Black yeast isolated from Biological Soil Crust.</title>
        <authorList>
            <person name="Kurbessoian T."/>
        </authorList>
    </citation>
    <scope>NUCLEOTIDE SEQUENCE</scope>
    <source>
        <strain evidence="4">CCFEE 5208</strain>
    </source>
</reference>
<evidence type="ECO:0000259" key="3">
    <source>
        <dbReference type="Pfam" id="PF25480"/>
    </source>
</evidence>
<evidence type="ECO:0000313" key="4">
    <source>
        <dbReference type="EMBL" id="KAK0320499.1"/>
    </source>
</evidence>
<feature type="compositionally biased region" description="Polar residues" evidence="1">
    <location>
        <begin position="504"/>
        <end position="531"/>
    </location>
</feature>
<feature type="compositionally biased region" description="Low complexity" evidence="1">
    <location>
        <begin position="835"/>
        <end position="845"/>
    </location>
</feature>
<name>A0AAN6FLL1_9PEZI</name>
<feature type="compositionally biased region" description="Basic and acidic residues" evidence="1">
    <location>
        <begin position="792"/>
        <end position="802"/>
    </location>
</feature>
<feature type="compositionally biased region" description="Polar residues" evidence="1">
    <location>
        <begin position="722"/>
        <end position="733"/>
    </location>
</feature>
<evidence type="ECO:0000259" key="2">
    <source>
        <dbReference type="Pfam" id="PF13254"/>
    </source>
</evidence>
<dbReference type="PANTHER" id="PTHR11977:SF133">
    <property type="entry name" value="DUF4045 DOMAIN-CONTAINING PROTEIN"/>
    <property type="match status" value="1"/>
</dbReference>
<feature type="compositionally biased region" description="Basic and acidic residues" evidence="1">
    <location>
        <begin position="947"/>
        <end position="982"/>
    </location>
</feature>
<accession>A0AAN6FLL1</accession>
<organism evidence="4 5">
    <name type="scientific">Friedmanniomyces endolithicus</name>
    <dbReference type="NCBI Taxonomy" id="329885"/>
    <lineage>
        <taxon>Eukaryota</taxon>
        <taxon>Fungi</taxon>
        <taxon>Dikarya</taxon>
        <taxon>Ascomycota</taxon>
        <taxon>Pezizomycotina</taxon>
        <taxon>Dothideomycetes</taxon>
        <taxon>Dothideomycetidae</taxon>
        <taxon>Mycosphaerellales</taxon>
        <taxon>Teratosphaeriaceae</taxon>
        <taxon>Friedmanniomyces</taxon>
    </lineage>
</organism>
<feature type="region of interest" description="Disordered" evidence="1">
    <location>
        <begin position="81"/>
        <end position="917"/>
    </location>
</feature>
<feature type="compositionally biased region" description="Polar residues" evidence="1">
    <location>
        <begin position="170"/>
        <end position="184"/>
    </location>
</feature>
<feature type="compositionally biased region" description="Polar residues" evidence="1">
    <location>
        <begin position="402"/>
        <end position="434"/>
    </location>
</feature>
<feature type="compositionally biased region" description="Polar residues" evidence="1">
    <location>
        <begin position="257"/>
        <end position="266"/>
    </location>
</feature>
<gene>
    <name evidence="4" type="ORF">LTR82_008614</name>
</gene>
<dbReference type="GO" id="GO:0008154">
    <property type="term" value="P:actin polymerization or depolymerization"/>
    <property type="evidence" value="ECO:0007669"/>
    <property type="project" value="TreeGrafter"/>
</dbReference>
<feature type="compositionally biased region" description="Low complexity" evidence="1">
    <location>
        <begin position="653"/>
        <end position="670"/>
    </location>
</feature>
<feature type="compositionally biased region" description="Low complexity" evidence="1">
    <location>
        <begin position="185"/>
        <end position="198"/>
    </location>
</feature>
<feature type="compositionally biased region" description="Basic and acidic residues" evidence="1">
    <location>
        <begin position="18"/>
        <end position="29"/>
    </location>
</feature>
<dbReference type="GO" id="GO:0005737">
    <property type="term" value="C:cytoplasm"/>
    <property type="evidence" value="ECO:0007669"/>
    <property type="project" value="TreeGrafter"/>
</dbReference>
<feature type="compositionally biased region" description="Low complexity" evidence="1">
    <location>
        <begin position="1292"/>
        <end position="1303"/>
    </location>
</feature>
<dbReference type="Pfam" id="PF13254">
    <property type="entry name" value="DUF4045"/>
    <property type="match status" value="1"/>
</dbReference>
<dbReference type="InterPro" id="IPR007122">
    <property type="entry name" value="Villin/Gelsolin"/>
</dbReference>
<feature type="region of interest" description="Disordered" evidence="1">
    <location>
        <begin position="1245"/>
        <end position="1480"/>
    </location>
</feature>
<dbReference type="SMART" id="SM00262">
    <property type="entry name" value="GEL"/>
    <property type="match status" value="2"/>
</dbReference>
<feature type="compositionally biased region" description="Polar residues" evidence="1">
    <location>
        <begin position="550"/>
        <end position="559"/>
    </location>
</feature>
<protein>
    <recommendedName>
        <fullName evidence="6">DUF4045 domain-containing protein</fullName>
    </recommendedName>
</protein>
<evidence type="ECO:0000256" key="1">
    <source>
        <dbReference type="SAM" id="MobiDB-lite"/>
    </source>
</evidence>
<dbReference type="Pfam" id="PF25480">
    <property type="entry name" value="DUF7904"/>
    <property type="match status" value="1"/>
</dbReference>
<dbReference type="PANTHER" id="PTHR11977">
    <property type="entry name" value="VILLIN"/>
    <property type="match status" value="1"/>
</dbReference>
<feature type="compositionally biased region" description="Polar residues" evidence="1">
    <location>
        <begin position="360"/>
        <end position="388"/>
    </location>
</feature>
<dbReference type="GO" id="GO:0005546">
    <property type="term" value="F:phosphatidylinositol-4,5-bisphosphate binding"/>
    <property type="evidence" value="ECO:0007669"/>
    <property type="project" value="TreeGrafter"/>
</dbReference>
<feature type="compositionally biased region" description="Basic and acidic residues" evidence="1">
    <location>
        <begin position="865"/>
        <end position="877"/>
    </location>
</feature>
<feature type="domain" description="DUF4045" evidence="2">
    <location>
        <begin position="27"/>
        <end position="769"/>
    </location>
</feature>
<feature type="domain" description="DUF7904" evidence="3">
    <location>
        <begin position="1545"/>
        <end position="1643"/>
    </location>
</feature>
<sequence>MDPSIETSAPPSAPAAASHHDDNEDLDPAKFLKSIRELSERREREDLERFRKLEAEVESSRAERARKKLQVEAVGAGATPAHVYSPAGVNNQQHLYTERRPSISPIKARSAHEILSATSARSESVINTPPPPPRPLSPSIAPLNPAMETNLAGPPSPTKDIPEFKGFSSARASNTPSAPPSAQTPDPASSRPSPSASSLGRTGTLSWQQRRPQSRGASRPASVVGIEENGLARDASRASRPSSGVGGEDTGHRGNASRPSRPTSGAGSEDTGHARNAFDQPEPSREQIAASLGSRDPAWFRQTAERGTGSAAYRKSKDEASTGHSVASSRRVLPGLARDTATEPSRRASPAPAENGRSEVASTPTSARDSGIASSRASATPSNSTQSKADLKSLLAEDEAQRQASPMSDHASSTGTEQHTDLSRNVSMSSSQARLANAPDRPSSPTKGMGGFVQSAMMKRSDSVSKRWSAQPGASLSRQNSTVSTRSGYNGLQGSRSMPRLEPTPSSREASNEPASRPTSSSSNLTALTQQREGDDVFVKPAVPHHSRSKSVASTYSTTADDKTAASPPSSPSKRFSPTKSSWIESALTKPESPKPSTARNAQPGWMANIAKAKAERASAESTPRTGTPRPPGDEGSRPASPVKSASAPFGPSLLRSASSRSLAAGVRSSTPPLMRTPVAGPREVPATDESTPSHLTEPSKTDGMEVPVRQVEPTPERQRSNARTFTAPQSEQAPERLPDATKTPTAPRSETREYNARPITLEPRPAAAKPALELPSSRSFISPSPSTPTKAKPEIFTKPKPETAPIPEQPLENAQTHTTSHADTHDSTARSVTGPPGAAAAKPAIELPSSRSITSPSPLTPTKVKPEVLTKAKPETPAKPQTDFRNTLRPPRAGETKSQGTPEFLSKFGQLRKTQPEKYVAPDILRDNITRGKAELARTGGPVKTPRRDELKESLLAKKEDWKKAKEEGRELPGQVHERKTSAGVPVTPPKPEALAKREWLGRSGEGGRAAGSPEKGREATPEALTRQRTRREEVKPEPAQARPPTIATHDHATSEPLSKQQSAPAVIEHVPAPATAEPSSKLAARFNPGLAGLLARGPPGSANTSNAPSRSGSPVVPQRATTLPSDGGKDGVSMEGSSEGPLKDMRKGRARGPKKRRGGGETGAADEDSAAKESTTAAREVDVKEEGDAPLSVPAVKPRAPVGSMAALMAASLEKAAATQGGGPASQKPVTSAKPSVAFEEWEAQKAAKPAKRTAAFGQAEEEREGLKPATPAKSSSTFAKVEEREMQKPAAPATPSAALAKQEEREGQKPATPAKSLAFSMKPSRTAQEPPKSDNAKPARATHEPIESNVQNFKGFGWNNRAAPTPKPEDNKENSDETLPSVKSAASFWGRQPPPKKADAPPQILLPSQRDEEAAMRSAGLLASSHTGSSSRDGSSNGLGISVEKRGGGSQATPPGSAGLPPRPVKSSRAVSGQLGEASVNKGVPRLMAVARPSTTAEKLLVSTFGVVPTSDVPLMIDTRALVGEEQGRPATEVKTLRRSTQEILPDGSVVTLRQQEQYTLFDSSVYICTHTYLTPTSTKRTQLFIWSGTTAPHSAFSHAQTAAKNLARGPGTLPLQTITQGHEPAPFLQALGGILITHRGSRFHASKQYVLCGRQHLGHIVFDEVDLGLGSLCAGFVFLISYPVTLQRTELYLWKGAACAMEEVCAARLVGMEISEMGGIEEVEQGGEDPKFLGIFGVGAVREGIAESSAMWEGKARAPGRFEIRLYRVEEVVQKVSLFAGLLSRRPSWNSRPPPSTRSASQDGADIKVEAKRISPFTQTDLEAEGIYVLDAYTKLYILVGPLFPSTPERVRDALLSQTLRFAEELARFPAENEGWEGSGRGFVILGGVPRDVKMLFRCWDEGRGLWGTAGLMAGSRGTRGDEVMMVRLDEVVRAVCK</sequence>
<feature type="compositionally biased region" description="Low complexity" evidence="1">
    <location>
        <begin position="572"/>
        <end position="582"/>
    </location>
</feature>
<dbReference type="InterPro" id="IPR057226">
    <property type="entry name" value="DUF7904"/>
</dbReference>
<feature type="compositionally biased region" description="Low complexity" evidence="1">
    <location>
        <begin position="776"/>
        <end position="790"/>
    </location>
</feature>
<dbReference type="Gene3D" id="3.40.20.10">
    <property type="entry name" value="Severin"/>
    <property type="match status" value="2"/>
</dbReference>
<dbReference type="GO" id="GO:0051016">
    <property type="term" value="P:barbed-end actin filament capping"/>
    <property type="evidence" value="ECO:0007669"/>
    <property type="project" value="TreeGrafter"/>
</dbReference>
<feature type="region of interest" description="Disordered" evidence="1">
    <location>
        <begin position="1"/>
        <end position="29"/>
    </location>
</feature>
<dbReference type="EMBL" id="JASUXU010000025">
    <property type="protein sequence ID" value="KAK0320499.1"/>
    <property type="molecule type" value="Genomic_DNA"/>
</dbReference>
<evidence type="ECO:0008006" key="6">
    <source>
        <dbReference type="Google" id="ProtNLM"/>
    </source>
</evidence>
<dbReference type="SUPFAM" id="SSF55753">
    <property type="entry name" value="Actin depolymerizing proteins"/>
    <property type="match status" value="2"/>
</dbReference>
<feature type="region of interest" description="Disordered" evidence="1">
    <location>
        <begin position="932"/>
        <end position="1199"/>
    </location>
</feature>
<feature type="compositionally biased region" description="Low complexity" evidence="1">
    <location>
        <begin position="1427"/>
        <end position="1443"/>
    </location>
</feature>
<evidence type="ECO:0000313" key="5">
    <source>
        <dbReference type="Proteomes" id="UP001168146"/>
    </source>
</evidence>
<dbReference type="Proteomes" id="UP001168146">
    <property type="component" value="Unassembled WGS sequence"/>
</dbReference>
<feature type="compositionally biased region" description="Basic and acidic residues" evidence="1">
    <location>
        <begin position="1334"/>
        <end position="1349"/>
    </location>
</feature>
<dbReference type="GO" id="GO:0051014">
    <property type="term" value="P:actin filament severing"/>
    <property type="evidence" value="ECO:0007669"/>
    <property type="project" value="TreeGrafter"/>
</dbReference>
<feature type="compositionally biased region" description="Polar residues" evidence="1">
    <location>
        <begin position="1105"/>
        <end position="1114"/>
    </location>
</feature>
<feature type="compositionally biased region" description="Basic residues" evidence="1">
    <location>
        <begin position="1150"/>
        <end position="1159"/>
    </location>
</feature>
<feature type="compositionally biased region" description="Low complexity" evidence="1">
    <location>
        <begin position="8"/>
        <end position="17"/>
    </location>
</feature>
<comment type="caution">
    <text evidence="4">The sequence shown here is derived from an EMBL/GenBank/DDBJ whole genome shotgun (WGS) entry which is preliminary data.</text>
</comment>
<dbReference type="GO" id="GO:0015629">
    <property type="term" value="C:actin cytoskeleton"/>
    <property type="evidence" value="ECO:0007669"/>
    <property type="project" value="TreeGrafter"/>
</dbReference>
<dbReference type="InterPro" id="IPR029006">
    <property type="entry name" value="ADF-H/Gelsolin-like_dom_sf"/>
</dbReference>
<proteinExistence type="predicted"/>
<dbReference type="InterPro" id="IPR025118">
    <property type="entry name" value="DUF4045"/>
</dbReference>